<feature type="transmembrane region" description="Helical" evidence="7">
    <location>
        <begin position="109"/>
        <end position="130"/>
    </location>
</feature>
<feature type="transmembrane region" description="Helical" evidence="7">
    <location>
        <begin position="336"/>
        <end position="354"/>
    </location>
</feature>
<feature type="transmembrane region" description="Helical" evidence="7">
    <location>
        <begin position="142"/>
        <end position="165"/>
    </location>
</feature>
<dbReference type="PROSITE" id="PS50850">
    <property type="entry name" value="MFS"/>
    <property type="match status" value="1"/>
</dbReference>
<feature type="transmembrane region" description="Helical" evidence="7">
    <location>
        <begin position="307"/>
        <end position="329"/>
    </location>
</feature>
<evidence type="ECO:0000256" key="7">
    <source>
        <dbReference type="SAM" id="Phobius"/>
    </source>
</evidence>
<evidence type="ECO:0000256" key="2">
    <source>
        <dbReference type="ARBA" id="ARBA00022448"/>
    </source>
</evidence>
<evidence type="ECO:0000256" key="4">
    <source>
        <dbReference type="ARBA" id="ARBA00022692"/>
    </source>
</evidence>
<reference evidence="9" key="1">
    <citation type="submission" date="2022-03" db="EMBL/GenBank/DDBJ databases">
        <title>Brevibacterium spongiae sp. nov., isolated from marine sponge.</title>
        <authorList>
            <person name="Li Z."/>
            <person name="Zhang M."/>
        </authorList>
    </citation>
    <scope>NUCLEOTIDE SEQUENCE</scope>
    <source>
        <strain evidence="9">WHS-Z9</strain>
    </source>
</reference>
<evidence type="ECO:0000313" key="9">
    <source>
        <dbReference type="EMBL" id="UVI36751.1"/>
    </source>
</evidence>
<name>A0ABY5SUI3_9MICO</name>
<dbReference type="EMBL" id="CP093443">
    <property type="protein sequence ID" value="UVI36751.1"/>
    <property type="molecule type" value="Genomic_DNA"/>
</dbReference>
<dbReference type="Pfam" id="PF07690">
    <property type="entry name" value="MFS_1"/>
    <property type="match status" value="1"/>
</dbReference>
<evidence type="ECO:0000256" key="6">
    <source>
        <dbReference type="ARBA" id="ARBA00023136"/>
    </source>
</evidence>
<feature type="transmembrane region" description="Helical" evidence="7">
    <location>
        <begin position="84"/>
        <end position="103"/>
    </location>
</feature>
<feature type="transmembrane region" description="Helical" evidence="7">
    <location>
        <begin position="271"/>
        <end position="292"/>
    </location>
</feature>
<feature type="transmembrane region" description="Helical" evidence="7">
    <location>
        <begin position="206"/>
        <end position="227"/>
    </location>
</feature>
<keyword evidence="6 7" id="KW-0472">Membrane</keyword>
<accession>A0ABY5SUI3</accession>
<evidence type="ECO:0000256" key="1">
    <source>
        <dbReference type="ARBA" id="ARBA00004651"/>
    </source>
</evidence>
<feature type="transmembrane region" description="Helical" evidence="7">
    <location>
        <begin position="407"/>
        <end position="427"/>
    </location>
</feature>
<dbReference type="Proteomes" id="UP001064879">
    <property type="component" value="Chromosome"/>
</dbReference>
<keyword evidence="4 7" id="KW-0812">Transmembrane</keyword>
<feature type="transmembrane region" description="Helical" evidence="7">
    <location>
        <begin position="233"/>
        <end position="251"/>
    </location>
</feature>
<feature type="transmembrane region" description="Helical" evidence="7">
    <location>
        <begin position="171"/>
        <end position="194"/>
    </location>
</feature>
<dbReference type="InterPro" id="IPR011701">
    <property type="entry name" value="MFS"/>
</dbReference>
<comment type="subcellular location">
    <subcellularLocation>
        <location evidence="1">Cell membrane</location>
        <topology evidence="1">Multi-pass membrane protein</topology>
    </subcellularLocation>
</comment>
<dbReference type="RefSeq" id="WP_265419319.1">
    <property type="nucleotide sequence ID" value="NZ_CP093443.1"/>
</dbReference>
<feature type="transmembrane region" description="Helical" evidence="7">
    <location>
        <begin position="360"/>
        <end position="386"/>
    </location>
</feature>
<dbReference type="SUPFAM" id="SSF103473">
    <property type="entry name" value="MFS general substrate transporter"/>
    <property type="match status" value="1"/>
</dbReference>
<keyword evidence="10" id="KW-1185">Reference proteome</keyword>
<feature type="transmembrane region" description="Helical" evidence="7">
    <location>
        <begin position="16"/>
        <end position="40"/>
    </location>
</feature>
<evidence type="ECO:0000259" key="8">
    <source>
        <dbReference type="PROSITE" id="PS50850"/>
    </source>
</evidence>
<dbReference type="CDD" id="cd17321">
    <property type="entry name" value="MFS_MMR_MDR_like"/>
    <property type="match status" value="1"/>
</dbReference>
<proteinExistence type="predicted"/>
<feature type="transmembrane region" description="Helical" evidence="7">
    <location>
        <begin position="52"/>
        <end position="72"/>
    </location>
</feature>
<feature type="transmembrane region" description="Helical" evidence="7">
    <location>
        <begin position="476"/>
        <end position="496"/>
    </location>
</feature>
<protein>
    <submittedName>
        <fullName evidence="9">MFS transporter</fullName>
    </submittedName>
</protein>
<evidence type="ECO:0000256" key="5">
    <source>
        <dbReference type="ARBA" id="ARBA00022989"/>
    </source>
</evidence>
<dbReference type="Gene3D" id="1.20.1250.20">
    <property type="entry name" value="MFS general substrate transporter like domains"/>
    <property type="match status" value="1"/>
</dbReference>
<keyword evidence="2" id="KW-0813">Transport</keyword>
<evidence type="ECO:0000256" key="3">
    <source>
        <dbReference type="ARBA" id="ARBA00022475"/>
    </source>
</evidence>
<keyword evidence="5 7" id="KW-1133">Transmembrane helix</keyword>
<organism evidence="9 10">
    <name type="scientific">Brevibacterium spongiae</name>
    <dbReference type="NCBI Taxonomy" id="2909672"/>
    <lineage>
        <taxon>Bacteria</taxon>
        <taxon>Bacillati</taxon>
        <taxon>Actinomycetota</taxon>
        <taxon>Actinomycetes</taxon>
        <taxon>Micrococcales</taxon>
        <taxon>Brevibacteriaceae</taxon>
        <taxon>Brevibacterium</taxon>
    </lineage>
</organism>
<dbReference type="PANTHER" id="PTHR42718:SF47">
    <property type="entry name" value="METHYL VIOLOGEN RESISTANCE PROTEIN SMVA"/>
    <property type="match status" value="1"/>
</dbReference>
<evidence type="ECO:0000313" key="10">
    <source>
        <dbReference type="Proteomes" id="UP001064879"/>
    </source>
</evidence>
<gene>
    <name evidence="9" type="ORF">L1F31_03545</name>
</gene>
<dbReference type="Gene3D" id="1.20.1720.10">
    <property type="entry name" value="Multidrug resistance protein D"/>
    <property type="match status" value="1"/>
</dbReference>
<dbReference type="InterPro" id="IPR020846">
    <property type="entry name" value="MFS_dom"/>
</dbReference>
<feature type="domain" description="Major facilitator superfamily (MFS) profile" evidence="8">
    <location>
        <begin position="18"/>
        <end position="497"/>
    </location>
</feature>
<dbReference type="InterPro" id="IPR036259">
    <property type="entry name" value="MFS_trans_sf"/>
</dbReference>
<sequence>MTTTLAPQLRAGRREWAGLAVLMIPVLLISIDNTVLGFAIPAISTGLHPTGVQLLWIVDIYALMLAGLLVAMGSLGDRLGRRRLLLIGAAGFGLASLLAAFSTSAEMLIVARALLGVFGATLMPSTLSLIRNIFAHDKDRRIAIATWAAMFSGGAALGPILGGILLEHFHWSSIFFINLPLIALFIPAAALLLPESRDPNPGRFDPFSIILSMLALTPLVFAIKHAMSEGVDILFWASLSVAIIAGASFVLRQLATPNPMLDVRLFANRVFTSAVVSNLLSVMGLAGFLYFGTQLLQLVLGLSPLEAALVLIPGLVTSIAAGYLVVPIVARLEPRIVVPSALALNAVGMGIVAFTPEHSVVGMLLAFLVLGIGLGGAEVITNDLILSAVPARKAGAASAISETAYEFGSVLGTTVLGGLSTFVYGSALQSTLGDRADRPQFETLGSALEHAGTLSAAAGERITEVVVPAFELGVQWAAGSAVVLVLVAAVLTSFGLKGAGRLMPGADATAQGEKDALHSQT</sequence>
<keyword evidence="3" id="KW-1003">Cell membrane</keyword>
<dbReference type="PANTHER" id="PTHR42718">
    <property type="entry name" value="MAJOR FACILITATOR SUPERFAMILY MULTIDRUG TRANSPORTER MFSC"/>
    <property type="match status" value="1"/>
</dbReference>